<comment type="function">
    <text evidence="2">Antitoxin component of a type II toxin-antitoxin (TA) system.</text>
</comment>
<dbReference type="AlphaFoldDB" id="A0A1M6CQ38"/>
<sequence length="80" mass="9080">MPTLSATEARANLYRLIDETTESHDPILITGKRGNAVLISEDDWRSIQETLYLLSIPGMRESILEGMNTPIEECSEELDW</sequence>
<dbReference type="InterPro" id="IPR051405">
    <property type="entry name" value="phD/YefM_antitoxin"/>
</dbReference>
<proteinExistence type="inferred from homology"/>
<dbReference type="InterPro" id="IPR036165">
    <property type="entry name" value="YefM-like_sf"/>
</dbReference>
<evidence type="ECO:0000256" key="1">
    <source>
        <dbReference type="ARBA" id="ARBA00009981"/>
    </source>
</evidence>
<name>A0A1M6CQ38_9BACT</name>
<protein>
    <recommendedName>
        <fullName evidence="2">Antitoxin</fullName>
    </recommendedName>
</protein>
<organism evidence="3 4">
    <name type="scientific">Desulfatibacillum alkenivorans DSM 16219</name>
    <dbReference type="NCBI Taxonomy" id="1121393"/>
    <lineage>
        <taxon>Bacteria</taxon>
        <taxon>Pseudomonadati</taxon>
        <taxon>Thermodesulfobacteriota</taxon>
        <taxon>Desulfobacteria</taxon>
        <taxon>Desulfobacterales</taxon>
        <taxon>Desulfatibacillaceae</taxon>
        <taxon>Desulfatibacillum</taxon>
    </lineage>
</organism>
<dbReference type="Proteomes" id="UP000183994">
    <property type="component" value="Unassembled WGS sequence"/>
</dbReference>
<evidence type="ECO:0000313" key="4">
    <source>
        <dbReference type="Proteomes" id="UP000183994"/>
    </source>
</evidence>
<comment type="similarity">
    <text evidence="1 2">Belongs to the phD/YefM antitoxin family.</text>
</comment>
<dbReference type="RefSeq" id="WP_012610904.1">
    <property type="nucleotide sequence ID" value="NZ_FQZU01000001.1"/>
</dbReference>
<keyword evidence="4" id="KW-1185">Reference proteome</keyword>
<gene>
    <name evidence="3" type="ORF">SAMN02745216_00294</name>
</gene>
<dbReference type="Pfam" id="PF02604">
    <property type="entry name" value="PhdYeFM_antitox"/>
    <property type="match status" value="1"/>
</dbReference>
<dbReference type="Gene3D" id="1.10.1220.170">
    <property type="match status" value="1"/>
</dbReference>
<dbReference type="OrthoDB" id="9802003at2"/>
<dbReference type="InterPro" id="IPR006442">
    <property type="entry name" value="Antitoxin_Phd/YefM"/>
</dbReference>
<dbReference type="STRING" id="1121393.SAMN02745216_00294"/>
<dbReference type="PANTHER" id="PTHR33713">
    <property type="entry name" value="ANTITOXIN YAFN-RELATED"/>
    <property type="match status" value="1"/>
</dbReference>
<dbReference type="EMBL" id="FQZU01000001">
    <property type="protein sequence ID" value="SHI62961.1"/>
    <property type="molecule type" value="Genomic_DNA"/>
</dbReference>
<dbReference type="NCBIfam" id="TIGR01552">
    <property type="entry name" value="phd_fam"/>
    <property type="match status" value="1"/>
</dbReference>
<accession>A0A1M6CQ38</accession>
<dbReference type="PANTHER" id="PTHR33713:SF6">
    <property type="entry name" value="ANTITOXIN YEFM"/>
    <property type="match status" value="1"/>
</dbReference>
<evidence type="ECO:0000313" key="3">
    <source>
        <dbReference type="EMBL" id="SHI62961.1"/>
    </source>
</evidence>
<evidence type="ECO:0000256" key="2">
    <source>
        <dbReference type="RuleBase" id="RU362080"/>
    </source>
</evidence>
<dbReference type="Gene3D" id="3.40.1620.10">
    <property type="entry name" value="YefM-like domain"/>
    <property type="match status" value="1"/>
</dbReference>
<reference evidence="4" key="1">
    <citation type="submission" date="2016-11" db="EMBL/GenBank/DDBJ databases">
        <authorList>
            <person name="Varghese N."/>
            <person name="Submissions S."/>
        </authorList>
    </citation>
    <scope>NUCLEOTIDE SEQUENCE [LARGE SCALE GENOMIC DNA]</scope>
    <source>
        <strain evidence="4">DSM 16219</strain>
    </source>
</reference>
<dbReference type="SUPFAM" id="SSF143120">
    <property type="entry name" value="YefM-like"/>
    <property type="match status" value="1"/>
</dbReference>